<dbReference type="SUPFAM" id="SSF57884">
    <property type="entry name" value="Ada DNA repair protein, N-terminal domain (N-Ada 10)"/>
    <property type="match status" value="1"/>
</dbReference>
<dbReference type="Proteomes" id="UP000005104">
    <property type="component" value="Chromosome"/>
</dbReference>
<dbReference type="AlphaFoldDB" id="H5Y2Q3"/>
<accession>H5Y2Q3</accession>
<sequence>MFKNIPRQLVVLFISLSLIFFSFGCSNSTKSTITPNSIDAQQTIVKNSATAPISGTLKVHSLDVGQADCILIQSDESSVLVDAGNNEDGGFVVNYLKAQGVTKLAAAVATHPHEDHIGGMDVVLKAFPVEKFYMPNATTTTKTFEDMLNAVKASGAKRIQVNAGVALDVPGISGTFLAPVGSKYDDLNNYSAVLKIVHGNTSFLLTGDAESISENEMLKNGNLQATLLKVGHHGSDSSTTAAFLKAVSPKYAVISVGKGNTYGHPTDIVLNRLASADVQVYRTDQSGTIVATSDGTNITLDKNATTIKANAPPEATPTPATATPKSPPPPAPPQTSKSTNHYIINTSTKKFHYPSCGKLPTKNKGEMDGTRDDLINAGYSPCGICKP</sequence>
<dbReference type="InterPro" id="IPR035451">
    <property type="entry name" value="Ada-like_dom_sf"/>
</dbReference>
<dbReference type="Gene3D" id="3.40.10.10">
    <property type="entry name" value="DNA Methylphosphotriester Repair Domain"/>
    <property type="match status" value="1"/>
</dbReference>
<evidence type="ECO:0000259" key="2">
    <source>
        <dbReference type="SMART" id="SM00849"/>
    </source>
</evidence>
<dbReference type="Gene3D" id="3.60.15.10">
    <property type="entry name" value="Ribonuclease Z/Hydroxyacylglutathione hydrolase-like"/>
    <property type="match status" value="1"/>
</dbReference>
<dbReference type="PANTHER" id="PTHR30619">
    <property type="entry name" value="DNA INTERNALIZATION/COMPETENCE PROTEIN COMEC/REC2"/>
    <property type="match status" value="1"/>
</dbReference>
<dbReference type="CDD" id="cd07731">
    <property type="entry name" value="ComA-like_MBL-fold"/>
    <property type="match status" value="1"/>
</dbReference>
<gene>
    <name evidence="3" type="ORF">DesyoDRAFT_1146</name>
</gene>
<evidence type="ECO:0000313" key="4">
    <source>
        <dbReference type="Proteomes" id="UP000005104"/>
    </source>
</evidence>
<dbReference type="STRING" id="768710.DesyoDRAFT_1146"/>
<name>H5Y2Q3_9FIRM</name>
<dbReference type="InterPro" id="IPR052159">
    <property type="entry name" value="Competence_DNA_uptake"/>
</dbReference>
<dbReference type="PANTHER" id="PTHR30619:SF7">
    <property type="entry name" value="BETA-LACTAMASE DOMAIN PROTEIN"/>
    <property type="match status" value="1"/>
</dbReference>
<protein>
    <submittedName>
        <fullName evidence="3">Putative hydrolase (Metallo-beta-lactamase superfamily)</fullName>
    </submittedName>
</protein>
<dbReference type="InterPro" id="IPR036866">
    <property type="entry name" value="RibonucZ/Hydroxyglut_hydro"/>
</dbReference>
<dbReference type="OrthoDB" id="9761531at2"/>
<feature type="domain" description="Metallo-beta-lactamase" evidence="2">
    <location>
        <begin position="66"/>
        <end position="258"/>
    </location>
</feature>
<dbReference type="PROSITE" id="PS51257">
    <property type="entry name" value="PROKAR_LIPOPROTEIN"/>
    <property type="match status" value="1"/>
</dbReference>
<dbReference type="EMBL" id="CM001441">
    <property type="protein sequence ID" value="EHQ88316.1"/>
    <property type="molecule type" value="Genomic_DNA"/>
</dbReference>
<dbReference type="InterPro" id="IPR001279">
    <property type="entry name" value="Metallo-B-lactamas"/>
</dbReference>
<dbReference type="InterPro" id="IPR035681">
    <property type="entry name" value="ComA-like_MBL"/>
</dbReference>
<dbReference type="SUPFAM" id="SSF56281">
    <property type="entry name" value="Metallo-hydrolase/oxidoreductase"/>
    <property type="match status" value="1"/>
</dbReference>
<dbReference type="GO" id="GO:0016787">
    <property type="term" value="F:hydrolase activity"/>
    <property type="evidence" value="ECO:0007669"/>
    <property type="project" value="UniProtKB-KW"/>
</dbReference>
<dbReference type="RefSeq" id="WP_007780534.1">
    <property type="nucleotide sequence ID" value="NZ_CM001441.1"/>
</dbReference>
<keyword evidence="3" id="KW-0378">Hydrolase</keyword>
<organism evidence="3 4">
    <name type="scientific">Desulfosporosinus youngiae DSM 17734</name>
    <dbReference type="NCBI Taxonomy" id="768710"/>
    <lineage>
        <taxon>Bacteria</taxon>
        <taxon>Bacillati</taxon>
        <taxon>Bacillota</taxon>
        <taxon>Clostridia</taxon>
        <taxon>Eubacteriales</taxon>
        <taxon>Desulfitobacteriaceae</taxon>
        <taxon>Desulfosporosinus</taxon>
    </lineage>
</organism>
<evidence type="ECO:0000256" key="1">
    <source>
        <dbReference type="SAM" id="MobiDB-lite"/>
    </source>
</evidence>
<feature type="compositionally biased region" description="Low complexity" evidence="1">
    <location>
        <begin position="308"/>
        <end position="324"/>
    </location>
</feature>
<dbReference type="eggNOG" id="COG2333">
    <property type="taxonomic scope" value="Bacteria"/>
</dbReference>
<dbReference type="SMART" id="SM00849">
    <property type="entry name" value="Lactamase_B"/>
    <property type="match status" value="1"/>
</dbReference>
<dbReference type="Pfam" id="PF00753">
    <property type="entry name" value="Lactamase_B"/>
    <property type="match status" value="1"/>
</dbReference>
<dbReference type="HOGENOM" id="CLU_010363_0_0_9"/>
<evidence type="ECO:0000313" key="3">
    <source>
        <dbReference type="EMBL" id="EHQ88316.1"/>
    </source>
</evidence>
<feature type="region of interest" description="Disordered" evidence="1">
    <location>
        <begin position="308"/>
        <end position="339"/>
    </location>
</feature>
<reference evidence="3 4" key="1">
    <citation type="submission" date="2011-11" db="EMBL/GenBank/DDBJ databases">
        <title>The Noncontiguous Finished genome of Desulfosporosinus youngiae DSM 17734.</title>
        <authorList>
            <consortium name="US DOE Joint Genome Institute (JGI-PGF)"/>
            <person name="Lucas S."/>
            <person name="Han J."/>
            <person name="Lapidus A."/>
            <person name="Cheng J.-F."/>
            <person name="Goodwin L."/>
            <person name="Pitluck S."/>
            <person name="Peters L."/>
            <person name="Ovchinnikova G."/>
            <person name="Lu M."/>
            <person name="Land M.L."/>
            <person name="Hauser L."/>
            <person name="Pester M."/>
            <person name="Spring S."/>
            <person name="Ollivier B."/>
            <person name="Rattei T."/>
            <person name="Klenk H.-P."/>
            <person name="Wagner M."/>
            <person name="Loy A."/>
            <person name="Woyke T.J."/>
        </authorList>
    </citation>
    <scope>NUCLEOTIDE SEQUENCE [LARGE SCALE GENOMIC DNA]</scope>
    <source>
        <strain evidence="3 4">DSM 17734</strain>
    </source>
</reference>
<proteinExistence type="predicted"/>
<keyword evidence="4" id="KW-1185">Reference proteome</keyword>